<feature type="domain" description="Outer membrane protein assembly factor BamE" evidence="5">
    <location>
        <begin position="28"/>
        <end position="98"/>
    </location>
</feature>
<evidence type="ECO:0000313" key="7">
    <source>
        <dbReference type="Proteomes" id="UP001156873"/>
    </source>
</evidence>
<dbReference type="Gene3D" id="3.30.1450.10">
    <property type="match status" value="1"/>
</dbReference>
<name>A0ABT6JUX6_9GAMM</name>
<dbReference type="HAMAP" id="MF_00925">
    <property type="entry name" value="OM_assembly_BamE"/>
    <property type="match status" value="1"/>
</dbReference>
<comment type="subunit">
    <text evidence="4">Part of the Bam complex.</text>
</comment>
<evidence type="ECO:0000256" key="4">
    <source>
        <dbReference type="HAMAP-Rule" id="MF_00925"/>
    </source>
</evidence>
<comment type="subcellular location">
    <subcellularLocation>
        <location evidence="4">Cell outer membrane</location>
        <topology evidence="4">Lipid-anchor</topology>
    </subcellularLocation>
</comment>
<organism evidence="6 7">
    <name type="scientific">Luteimonas kalidii</name>
    <dbReference type="NCBI Taxonomy" id="3042025"/>
    <lineage>
        <taxon>Bacteria</taxon>
        <taxon>Pseudomonadati</taxon>
        <taxon>Pseudomonadota</taxon>
        <taxon>Gammaproteobacteria</taxon>
        <taxon>Lysobacterales</taxon>
        <taxon>Lysobacteraceae</taxon>
        <taxon>Luteimonas</taxon>
    </lineage>
</organism>
<dbReference type="EMBL" id="JARXRO010000014">
    <property type="protein sequence ID" value="MDH5833751.1"/>
    <property type="molecule type" value="Genomic_DNA"/>
</dbReference>
<comment type="caution">
    <text evidence="6">The sequence shown here is derived from an EMBL/GenBank/DDBJ whole genome shotgun (WGS) entry which is preliminary data.</text>
</comment>
<dbReference type="PANTHER" id="PTHR37482:SF1">
    <property type="entry name" value="OUTER MEMBRANE PROTEIN ASSEMBLY FACTOR BAME"/>
    <property type="match status" value="1"/>
</dbReference>
<evidence type="ECO:0000256" key="2">
    <source>
        <dbReference type="ARBA" id="ARBA00023136"/>
    </source>
</evidence>
<evidence type="ECO:0000256" key="1">
    <source>
        <dbReference type="ARBA" id="ARBA00022729"/>
    </source>
</evidence>
<dbReference type="RefSeq" id="WP_280578352.1">
    <property type="nucleotide sequence ID" value="NZ_JARXRO010000014.1"/>
</dbReference>
<keyword evidence="3 4" id="KW-0998">Cell outer membrane</keyword>
<keyword evidence="4" id="KW-0564">Palmitate</keyword>
<dbReference type="InterPro" id="IPR026592">
    <property type="entry name" value="BamE"/>
</dbReference>
<sequence>MPRFALVVLIALATAGCGMLYKQPIYQGNLIEKAAIDQLQVGMDKQQVLTLLGSPSIEDPFHHQRWDYTATERIDRRGRTEVRNMTLWFENDQLSKWEGEYFAEQDKELSERMRRFGNLPKEKGGRR</sequence>
<evidence type="ECO:0000259" key="5">
    <source>
        <dbReference type="Pfam" id="PF04355"/>
    </source>
</evidence>
<protein>
    <recommendedName>
        <fullName evidence="4">Outer membrane protein assembly factor BamE</fullName>
    </recommendedName>
</protein>
<keyword evidence="7" id="KW-1185">Reference proteome</keyword>
<gene>
    <name evidence="4 6" type="primary">bamE</name>
    <name evidence="6" type="ORF">QFW81_07405</name>
</gene>
<dbReference type="Pfam" id="PF04355">
    <property type="entry name" value="BamE"/>
    <property type="match status" value="1"/>
</dbReference>
<proteinExistence type="inferred from homology"/>
<keyword evidence="1 4" id="KW-0732">Signal</keyword>
<dbReference type="InterPro" id="IPR037873">
    <property type="entry name" value="BamE-like"/>
</dbReference>
<comment type="similarity">
    <text evidence="4">Belongs to the BamE family.</text>
</comment>
<keyword evidence="4" id="KW-0449">Lipoprotein</keyword>
<dbReference type="Proteomes" id="UP001156873">
    <property type="component" value="Unassembled WGS sequence"/>
</dbReference>
<evidence type="ECO:0000313" key="6">
    <source>
        <dbReference type="EMBL" id="MDH5833751.1"/>
    </source>
</evidence>
<evidence type="ECO:0000256" key="3">
    <source>
        <dbReference type="ARBA" id="ARBA00023237"/>
    </source>
</evidence>
<dbReference type="PROSITE" id="PS51257">
    <property type="entry name" value="PROKAR_LIPOPROTEIN"/>
    <property type="match status" value="1"/>
</dbReference>
<comment type="function">
    <text evidence="4">Part of the outer membrane protein assembly complex, which is involved in assembly and insertion of beta-barrel proteins into the outer membrane.</text>
</comment>
<dbReference type="InterPro" id="IPR007450">
    <property type="entry name" value="BamE_dom"/>
</dbReference>
<accession>A0ABT6JUX6</accession>
<reference evidence="6 7" key="1">
    <citation type="submission" date="2023-04" db="EMBL/GenBank/DDBJ databases">
        <title>Luteimonas sp. M1R5S59.</title>
        <authorList>
            <person name="Sun J.-Q."/>
        </authorList>
    </citation>
    <scope>NUCLEOTIDE SEQUENCE [LARGE SCALE GENOMIC DNA]</scope>
    <source>
        <strain evidence="6 7">M1R5S59</strain>
    </source>
</reference>
<dbReference type="PANTHER" id="PTHR37482">
    <property type="entry name" value="OUTER MEMBRANE PROTEIN ASSEMBLY FACTOR BAME"/>
    <property type="match status" value="1"/>
</dbReference>
<keyword evidence="2 4" id="KW-0472">Membrane</keyword>